<comment type="caution">
    <text evidence="1">The sequence shown here is derived from an EMBL/GenBank/DDBJ whole genome shotgun (WGS) entry which is preliminary data.</text>
</comment>
<protein>
    <submittedName>
        <fullName evidence="1">Uncharacterized protein</fullName>
    </submittedName>
</protein>
<evidence type="ECO:0000313" key="1">
    <source>
        <dbReference type="EMBL" id="GIY95724.1"/>
    </source>
</evidence>
<dbReference type="EMBL" id="BPLR01000567">
    <property type="protein sequence ID" value="GIY95724.1"/>
    <property type="molecule type" value="Genomic_DNA"/>
</dbReference>
<sequence>MRAISIFTFASRKKKKDCVLQDKQETNSCTVALTFSHASNDANRPRLATNRYLLRHRPCVLMEDFCTHRRRNGLGWLVRLLFAKNPVEELLGSHVKQLSK</sequence>
<name>A0AAV4XM07_CAEEX</name>
<keyword evidence="2" id="KW-1185">Reference proteome</keyword>
<reference evidence="1 2" key="1">
    <citation type="submission" date="2021-06" db="EMBL/GenBank/DDBJ databases">
        <title>Caerostris extrusa draft genome.</title>
        <authorList>
            <person name="Kono N."/>
            <person name="Arakawa K."/>
        </authorList>
    </citation>
    <scope>NUCLEOTIDE SEQUENCE [LARGE SCALE GENOMIC DNA]</scope>
</reference>
<organism evidence="1 2">
    <name type="scientific">Caerostris extrusa</name>
    <name type="common">Bark spider</name>
    <name type="synonym">Caerostris bankana</name>
    <dbReference type="NCBI Taxonomy" id="172846"/>
    <lineage>
        <taxon>Eukaryota</taxon>
        <taxon>Metazoa</taxon>
        <taxon>Ecdysozoa</taxon>
        <taxon>Arthropoda</taxon>
        <taxon>Chelicerata</taxon>
        <taxon>Arachnida</taxon>
        <taxon>Araneae</taxon>
        <taxon>Araneomorphae</taxon>
        <taxon>Entelegynae</taxon>
        <taxon>Araneoidea</taxon>
        <taxon>Araneidae</taxon>
        <taxon>Caerostris</taxon>
    </lineage>
</organism>
<gene>
    <name evidence="1" type="ORF">CEXT_659321</name>
</gene>
<evidence type="ECO:0000313" key="2">
    <source>
        <dbReference type="Proteomes" id="UP001054945"/>
    </source>
</evidence>
<proteinExistence type="predicted"/>
<dbReference type="AlphaFoldDB" id="A0AAV4XM07"/>
<dbReference type="Proteomes" id="UP001054945">
    <property type="component" value="Unassembled WGS sequence"/>
</dbReference>
<accession>A0AAV4XM07</accession>